<dbReference type="PANTHER" id="PTHR45724">
    <property type="entry name" value="AQUAPORIN NIP2-1"/>
    <property type="match status" value="1"/>
</dbReference>
<feature type="transmembrane region" description="Helical" evidence="7">
    <location>
        <begin position="189"/>
        <end position="210"/>
    </location>
</feature>
<dbReference type="SUPFAM" id="SSF81338">
    <property type="entry name" value="Aquaporin-like"/>
    <property type="match status" value="1"/>
</dbReference>
<protein>
    <submittedName>
        <fullName evidence="8">MIP/aquaporin family protein</fullName>
    </submittedName>
</protein>
<dbReference type="Proteomes" id="UP001589609">
    <property type="component" value="Unassembled WGS sequence"/>
</dbReference>
<evidence type="ECO:0000313" key="8">
    <source>
        <dbReference type="EMBL" id="MFB9759079.1"/>
    </source>
</evidence>
<keyword evidence="5 7" id="KW-0472">Membrane</keyword>
<evidence type="ECO:0000256" key="2">
    <source>
        <dbReference type="ARBA" id="ARBA00022448"/>
    </source>
</evidence>
<evidence type="ECO:0000256" key="3">
    <source>
        <dbReference type="ARBA" id="ARBA00022692"/>
    </source>
</evidence>
<evidence type="ECO:0000256" key="5">
    <source>
        <dbReference type="ARBA" id="ARBA00023136"/>
    </source>
</evidence>
<proteinExistence type="inferred from homology"/>
<keyword evidence="2 6" id="KW-0813">Transport</keyword>
<dbReference type="RefSeq" id="WP_379949365.1">
    <property type="nucleotide sequence ID" value="NZ_JBHMAF010000057.1"/>
</dbReference>
<dbReference type="Pfam" id="PF00230">
    <property type="entry name" value="MIP"/>
    <property type="match status" value="1"/>
</dbReference>
<gene>
    <name evidence="8" type="ORF">ACFFMS_11500</name>
</gene>
<dbReference type="InterPro" id="IPR034294">
    <property type="entry name" value="Aquaporin_transptr"/>
</dbReference>
<feature type="transmembrane region" description="Helical" evidence="7">
    <location>
        <begin position="7"/>
        <end position="25"/>
    </location>
</feature>
<dbReference type="InterPro" id="IPR000425">
    <property type="entry name" value="MIP"/>
</dbReference>
<evidence type="ECO:0000256" key="4">
    <source>
        <dbReference type="ARBA" id="ARBA00022989"/>
    </source>
</evidence>
<feature type="transmembrane region" description="Helical" evidence="7">
    <location>
        <begin position="147"/>
        <end position="169"/>
    </location>
</feature>
<dbReference type="Gene3D" id="1.20.1080.10">
    <property type="entry name" value="Glycerol uptake facilitator protein"/>
    <property type="match status" value="1"/>
</dbReference>
<dbReference type="NCBIfam" id="TIGR00861">
    <property type="entry name" value="MIP"/>
    <property type="match status" value="1"/>
</dbReference>
<comment type="subcellular location">
    <subcellularLocation>
        <location evidence="1">Membrane</location>
        <topology evidence="1">Multi-pass membrane protein</topology>
    </subcellularLocation>
</comment>
<keyword evidence="9" id="KW-1185">Reference proteome</keyword>
<keyword evidence="4 7" id="KW-1133">Transmembrane helix</keyword>
<dbReference type="PROSITE" id="PS00221">
    <property type="entry name" value="MIP"/>
    <property type="match status" value="1"/>
</dbReference>
<evidence type="ECO:0000256" key="1">
    <source>
        <dbReference type="ARBA" id="ARBA00004141"/>
    </source>
</evidence>
<feature type="transmembrane region" description="Helical" evidence="7">
    <location>
        <begin position="31"/>
        <end position="52"/>
    </location>
</feature>
<dbReference type="InterPro" id="IPR023271">
    <property type="entry name" value="Aquaporin-like"/>
</dbReference>
<name>A0ABV5WEN2_9BACI</name>
<evidence type="ECO:0000313" key="9">
    <source>
        <dbReference type="Proteomes" id="UP001589609"/>
    </source>
</evidence>
<dbReference type="EMBL" id="JBHMAF010000057">
    <property type="protein sequence ID" value="MFB9759079.1"/>
    <property type="molecule type" value="Genomic_DNA"/>
</dbReference>
<reference evidence="8 9" key="1">
    <citation type="submission" date="2024-09" db="EMBL/GenBank/DDBJ databases">
        <authorList>
            <person name="Sun Q."/>
            <person name="Mori K."/>
        </authorList>
    </citation>
    <scope>NUCLEOTIDE SEQUENCE [LARGE SCALE GENOMIC DNA]</scope>
    <source>
        <strain evidence="8 9">JCM 11201</strain>
    </source>
</reference>
<organism evidence="8 9">
    <name type="scientific">Ectobacillus funiculus</name>
    <dbReference type="NCBI Taxonomy" id="137993"/>
    <lineage>
        <taxon>Bacteria</taxon>
        <taxon>Bacillati</taxon>
        <taxon>Bacillota</taxon>
        <taxon>Bacilli</taxon>
        <taxon>Bacillales</taxon>
        <taxon>Bacillaceae</taxon>
        <taxon>Ectobacillus</taxon>
    </lineage>
</organism>
<feature type="transmembrane region" description="Helical" evidence="7">
    <location>
        <begin position="79"/>
        <end position="100"/>
    </location>
</feature>
<feature type="transmembrane region" description="Helical" evidence="7">
    <location>
        <begin position="120"/>
        <end position="140"/>
    </location>
</feature>
<evidence type="ECO:0000256" key="6">
    <source>
        <dbReference type="RuleBase" id="RU000477"/>
    </source>
</evidence>
<dbReference type="InterPro" id="IPR022357">
    <property type="entry name" value="MIP_CS"/>
</dbReference>
<accession>A0ABV5WEN2</accession>
<comment type="similarity">
    <text evidence="6">Belongs to the MIP/aquaporin (TC 1.A.8) family.</text>
</comment>
<dbReference type="PRINTS" id="PR00783">
    <property type="entry name" value="MINTRINSICP"/>
</dbReference>
<evidence type="ECO:0000256" key="7">
    <source>
        <dbReference type="SAM" id="Phobius"/>
    </source>
</evidence>
<sequence length="216" mass="22875">MKKKLTAEFLGTYFLVFAGTGAVVIDQITQSLTHVGIALTFGLVVTALIYTFGHISGAHFNPAVTIGFFLLGDTSKRDAISYVIVQLLGAILASMTLLLLFGNVARLGATLPIGTEMQSFGLEFILTFFLMMIILGSAVHGKAIQSFAGLAIGATVGLEAMFGGPISGASMNPARSIGPAIMSGHMEHLWIYIVATILGAIAAAFVYKFMHEEQQI</sequence>
<dbReference type="PANTHER" id="PTHR45724:SF13">
    <property type="entry name" value="AQUAPORIN NIP1-1-RELATED"/>
    <property type="match status" value="1"/>
</dbReference>
<keyword evidence="3 6" id="KW-0812">Transmembrane</keyword>
<comment type="caution">
    <text evidence="8">The sequence shown here is derived from an EMBL/GenBank/DDBJ whole genome shotgun (WGS) entry which is preliminary data.</text>
</comment>